<evidence type="ECO:0000313" key="2">
    <source>
        <dbReference type="EMBL" id="AFZ79384.1"/>
    </source>
</evidence>
<accession>L0AWX9</accession>
<sequence length="183" mass="21623">MNSARSTEDVDNEDLFAGLALQRQWDDKPDLDQLYTTLMEVYCKLENNEDVSEQQERLYLLGTRVKAKTGSFMNSWRYKMKHMATNVRVLKMKKKTVAWNIPRIEQNYLAKCKFYQKKKSFNEVYDKLGRIVSRLPNVKQLDSTASELLNRRIKIMTKIDKLKEQIEAQKSQIDSIYLLLSKE</sequence>
<organism evidence="2 3">
    <name type="scientific">Theileria equi strain WA</name>
    <dbReference type="NCBI Taxonomy" id="1537102"/>
    <lineage>
        <taxon>Eukaryota</taxon>
        <taxon>Sar</taxon>
        <taxon>Alveolata</taxon>
        <taxon>Apicomplexa</taxon>
        <taxon>Aconoidasida</taxon>
        <taxon>Piroplasmida</taxon>
        <taxon>Theileriidae</taxon>
        <taxon>Theileria</taxon>
    </lineage>
</organism>
<gene>
    <name evidence="2" type="ORF">BEWA_022320</name>
</gene>
<dbReference type="AlphaFoldDB" id="L0AWX9"/>
<reference evidence="2 3" key="1">
    <citation type="journal article" date="2012" name="BMC Genomics">
        <title>Comparative genomic analysis and phylogenetic position of Theileria equi.</title>
        <authorList>
            <person name="Kappmeyer L.S."/>
            <person name="Thiagarajan M."/>
            <person name="Herndon D.R."/>
            <person name="Ramsay J.D."/>
            <person name="Caler E."/>
            <person name="Djikeng A."/>
            <person name="Gillespie J.J."/>
            <person name="Lau A.O."/>
            <person name="Roalson E.H."/>
            <person name="Silva J.C."/>
            <person name="Silva M.G."/>
            <person name="Suarez C.E."/>
            <person name="Ueti M.W."/>
            <person name="Nene V.M."/>
            <person name="Mealey R.H."/>
            <person name="Knowles D.P."/>
            <person name="Brayton K.A."/>
        </authorList>
    </citation>
    <scope>NUCLEOTIDE SEQUENCE [LARGE SCALE GENOMIC DNA]</scope>
    <source>
        <strain evidence="2 3">WA</strain>
    </source>
</reference>
<evidence type="ECO:0000256" key="1">
    <source>
        <dbReference type="SAM" id="Coils"/>
    </source>
</evidence>
<dbReference type="KEGG" id="beq:BEWA_022320"/>
<protein>
    <submittedName>
        <fullName evidence="2">Uncharacterized protein</fullName>
    </submittedName>
</protein>
<proteinExistence type="predicted"/>
<feature type="coiled-coil region" evidence="1">
    <location>
        <begin position="145"/>
        <end position="179"/>
    </location>
</feature>
<name>L0AWX9_THEEQ</name>
<keyword evidence="3" id="KW-1185">Reference proteome</keyword>
<dbReference type="GeneID" id="15806242"/>
<dbReference type="EMBL" id="CP001669">
    <property type="protein sequence ID" value="AFZ79384.1"/>
    <property type="molecule type" value="Genomic_DNA"/>
</dbReference>
<dbReference type="OrthoDB" id="361081at2759"/>
<dbReference type="RefSeq" id="XP_004829050.1">
    <property type="nucleotide sequence ID" value="XM_004828993.1"/>
</dbReference>
<keyword evidence="1" id="KW-0175">Coiled coil</keyword>
<dbReference type="eggNOG" id="ENOG502QXGG">
    <property type="taxonomic scope" value="Eukaryota"/>
</dbReference>
<dbReference type="VEuPathDB" id="PiroplasmaDB:BEWA_022320"/>
<dbReference type="Proteomes" id="UP000031512">
    <property type="component" value="Chromosome 1"/>
</dbReference>
<evidence type="ECO:0000313" key="3">
    <source>
        <dbReference type="Proteomes" id="UP000031512"/>
    </source>
</evidence>